<dbReference type="Proteomes" id="UP000689195">
    <property type="component" value="Unassembled WGS sequence"/>
</dbReference>
<keyword evidence="2" id="KW-0677">Repeat</keyword>
<dbReference type="SMART" id="SM00639">
    <property type="entry name" value="PSA"/>
    <property type="match status" value="16"/>
</dbReference>
<feature type="transmembrane region" description="Helical" evidence="4">
    <location>
        <begin position="2370"/>
        <end position="2389"/>
    </location>
</feature>
<feature type="signal peptide" evidence="5">
    <location>
        <begin position="1"/>
        <end position="17"/>
    </location>
</feature>
<comment type="caution">
    <text evidence="6">The sequence shown here is derived from an EMBL/GenBank/DDBJ whole genome shotgun (WGS) entry which is preliminary data.</text>
</comment>
<evidence type="ECO:0000256" key="3">
    <source>
        <dbReference type="ARBA" id="ARBA00023157"/>
    </source>
</evidence>
<proteinExistence type="predicted"/>
<feature type="transmembrane region" description="Helical" evidence="4">
    <location>
        <begin position="2169"/>
        <end position="2192"/>
    </location>
</feature>
<evidence type="ECO:0000256" key="2">
    <source>
        <dbReference type="ARBA" id="ARBA00022737"/>
    </source>
</evidence>
<keyword evidence="7" id="KW-1185">Reference proteome</keyword>
<keyword evidence="4" id="KW-1133">Transmembrane helix</keyword>
<dbReference type="InterPro" id="IPR002895">
    <property type="entry name" value="Paramecium_SA"/>
</dbReference>
<dbReference type="PANTHER" id="PTHR38934">
    <property type="entry name" value="HYPHALLY REGULATED CELL WALL PROTEIN 1"/>
    <property type="match status" value="1"/>
</dbReference>
<accession>A0A8S1TK50</accession>
<keyword evidence="3" id="KW-1015">Disulfide bond</keyword>
<evidence type="ECO:0000313" key="7">
    <source>
        <dbReference type="Proteomes" id="UP000689195"/>
    </source>
</evidence>
<feature type="transmembrane region" description="Helical" evidence="4">
    <location>
        <begin position="2395"/>
        <end position="2417"/>
    </location>
</feature>
<evidence type="ECO:0000256" key="1">
    <source>
        <dbReference type="ARBA" id="ARBA00022729"/>
    </source>
</evidence>
<organism evidence="6 7">
    <name type="scientific">Paramecium pentaurelia</name>
    <dbReference type="NCBI Taxonomy" id="43138"/>
    <lineage>
        <taxon>Eukaryota</taxon>
        <taxon>Sar</taxon>
        <taxon>Alveolata</taxon>
        <taxon>Ciliophora</taxon>
        <taxon>Intramacronucleata</taxon>
        <taxon>Oligohymenophorea</taxon>
        <taxon>Peniculida</taxon>
        <taxon>Parameciidae</taxon>
        <taxon>Paramecium</taxon>
    </lineage>
</organism>
<reference evidence="6" key="1">
    <citation type="submission" date="2021-01" db="EMBL/GenBank/DDBJ databases">
        <authorList>
            <consortium name="Genoscope - CEA"/>
            <person name="William W."/>
        </authorList>
    </citation>
    <scope>NUCLEOTIDE SEQUENCE</scope>
</reference>
<sequence>MILNIFYYLLFIRLVVIRNSDISKQCVCGHVQSQNECKNSGICIWEKDQCILNSMKSYKVEVNNQNPCRNYSQKDCREQEQCGFYFGQCMDFIDCSIFDKDNCQESSYKCVSDGSKLCEQKLEWQVLFLDCGDREKCTNVTMCEELPIYLTNHSMCKEGLEGCTVSQKGYGCIKQMESCSQYFNNFQCFESKSRKDNCFWDSTRGKCIEKECENLPFTQDYEGKTYLSDCTTNGIHCVKRLQCIDAENKFGCVTDAQGKKCEYHQNQCKIKSCYTAPDSYKTYQQCQDYDNLLDCVTSQNKGCKNRPETCYGYDYEIDCYSIEQQDCIWHNDKCEQRQCYHAPIDYSPKECHQYGNCIGQLNGGCQKTPQLCEEILEEEFCEFNYNKERCIWLEGQCVLLECKKLKLPYYKNHNICQKASQFCTFNSDSFGCADYLCENIGEKEFCTIDSTNTVCVLNSVCIEKQCKTAPPSYDTNQKCEGWMPKCTVNVQLVSDSKILIGCVDKKSSCLLSTQDQCFTTLSGLNCKWDGGSQRCIDQEFSDADPNLHLKNDDCKSFKVFVGPCIIGSSGFGCIKWSDNCNEMISQQQCQLNLQDGTKCFWTGAYCKKQQCLDAPKNNYTNNVQCNTWLNNCIFDHIFGGCKDRPNHIACSSFPNMSIYITHQECFAWNPKCTVISSFIAEGCELKKASCYEFIRERNCKKNINGQICYWDDKEQSCMHEDEDDNGIADCHKRLYGDLTHQDCENFMPKCTLNNIVKSCSNLSYYCDYQQKQQCEITIYQQPCKWDYFNYKCKEVDCIDNITAQTEAECLRFRKNNECQLIIKSNGAYGPGCEKRPTSCGQITDSVICKLTLTLFNDRCYYFNSLCQKVQSHQCEAITESKSNDFCQLYNTDCALQSSGQGCYSFQDCAYLSNNVCNNAIMRQNLKCHLQDKCRYDDTCSNKYLSYSNCDGKKTYFGQLCQYVYQCNSITCSYYCLEQTAQMNLTFQSFSTLSEKREQCQNYSSSYKYDTTCDCCVLLTECSFQVGSQSLCNSSITESQTQCGYNQQTNTCKERRCEHLTSNQVISQLTCFNWKYNCVYDVTGCKTFSGDCTTIVFIQQCYSNSCQWQEGNCVNNVNCDLNTTAVTNHECLLINSRYCRLNYTKGQGCAFTDCNVITSSNICISAQVVDGQKCKWLSDINQCTNKQCSEFTIQSDCENSYGYISTTVTKCYWCSLYTSQCSNHSYCNSNCNSVNVLSTIQFTISNKCTVKLQRCSDYTYQEACEKTIDGLDCYWYSNVCLNICEAAIYLISSHTNSSCHSFNASCMQLNSYECNILDCYSLITSADCAIFTEKCFWDGSICQSLGDCSKYSTSTLCLNNINSQGIPCFWNDTQCLEKTCSNKPSPSQNQSECDSWLVNCQWNINNNQCMEDCTQTNISNNTHQLCESFHLNQSCTVKLDLIQCVDLPLSCPLAKKTQCYLDQNGNECYYQLSSGQCVNLTCSNLPISFQNHEKCNQSLKSCTVNETLNGCQQLNECSKYSIQEQCQIDSNNIECEWIISENKCTIKKCTTAQLKIYSAHSCQQYFGDSCTVNANFNGCEISQALCMKYTNTQCQSEGQKNLSGVNCFWNEDKSICLERICENGPSLAQSHSDCEGFLSTCQKGGCRTKNCFDYNYSLDSACASIFEDKRCVTNGYQCVLRKSCEDVATIDGCTFDINLHPCVWIDEKCYTKTCLTAQVQFITHQECNSYLSICTVKQDGGCTQKQNCSDYQIKEACQTDSENFECIWDINLQKCFSSQCVNFCGDGIVTSQNEQCDDGNDIPYDGCYQCEFQCSEGCIECLLSQCQKCDEYYTLDIQTTKCLKEKNYFDDNDLDIEIQKLQSYTNLRCGENQKLIDHLCVNQCGNGVLINQYEECDDGNNYGGDGCSTYCNIEDSYQCISQQSSLSLCTFIKAPEFNLKIVSDNMKQNQIVELTFTELVKMKDSLNFEQLIVFTIIPQTRYQLTISTISNLTTTLSYPKYLVQIEFIEPTQNPILQVDIHENSIFNSYELVLQKNQKTINLETPFVLSGTTKQQLISIVQLNDAMMYSLAGVSSLALVTGNPIILFNLLDLLQSLSYLRFMQYKFPPHLYAFLNTYTKISLQPIFNYFHIDQFLTNLNQGQKQNQIDETSYQDTINILKQMYLLNVKSCYFSVFASILAYMTCNILVSNFFFNIVDKITYRYQDNLKILKLINKFQKTIQKNCLLFKIEYFSLGVFKVFQAILHQTIFSLLIEFPNYPFNSPIEIFSSVNAVFGLLFLLKTIYPFFSITSTQIKNYNKWKYFFYESKSPFWAAQYKSFQIFRVIFFILIIVKLINYPEAQSILISMQSTFFGIYLIRFQPLKSKFELSKIIFKEFLLMLITGTFLLYSFQFSQDHLIIIGWVHIGLFCTILALNLFLDLLQQILKVYNSYLKQKQKKIFEEERKQYFNQLQEFPINNNNYKK</sequence>
<keyword evidence="4" id="KW-0472">Membrane</keyword>
<dbReference type="NCBIfam" id="TIGR02232">
    <property type="entry name" value="myxo_disulf_rpt"/>
    <property type="match status" value="1"/>
</dbReference>
<evidence type="ECO:0000313" key="6">
    <source>
        <dbReference type="EMBL" id="CAD8151592.1"/>
    </source>
</evidence>
<evidence type="ECO:0000256" key="5">
    <source>
        <dbReference type="SAM" id="SignalP"/>
    </source>
</evidence>
<feature type="transmembrane region" description="Helical" evidence="4">
    <location>
        <begin position="2265"/>
        <end position="2286"/>
    </location>
</feature>
<keyword evidence="1 5" id="KW-0732">Signal</keyword>
<evidence type="ECO:0000256" key="4">
    <source>
        <dbReference type="SAM" id="Phobius"/>
    </source>
</evidence>
<dbReference type="InterPro" id="IPR011936">
    <property type="entry name" value="Myxo_disulph_rpt"/>
</dbReference>
<dbReference type="Pfam" id="PF01508">
    <property type="entry name" value="Paramecium_SA"/>
    <property type="match status" value="13"/>
</dbReference>
<keyword evidence="4" id="KW-0812">Transmembrane</keyword>
<feature type="transmembrane region" description="Helical" evidence="4">
    <location>
        <begin position="2317"/>
        <end position="2334"/>
    </location>
</feature>
<name>A0A8S1TK50_9CILI</name>
<dbReference type="PANTHER" id="PTHR38934:SF6">
    <property type="entry name" value="CHROMOSOME UNDETERMINED SCAFFOLD_176, WHOLE GENOME SHOTGUN SEQUENCE"/>
    <property type="match status" value="1"/>
</dbReference>
<dbReference type="OrthoDB" id="291007at2759"/>
<protein>
    <submittedName>
        <fullName evidence="6">Uncharacterized protein</fullName>
    </submittedName>
</protein>
<dbReference type="EMBL" id="CAJJDO010000022">
    <property type="protein sequence ID" value="CAD8151592.1"/>
    <property type="molecule type" value="Genomic_DNA"/>
</dbReference>
<feature type="transmembrane region" description="Helical" evidence="4">
    <location>
        <begin position="2340"/>
        <end position="2358"/>
    </location>
</feature>
<gene>
    <name evidence="6" type="ORF">PPENT_87.1.T0220005</name>
</gene>
<feature type="chain" id="PRO_5035724320" evidence="5">
    <location>
        <begin position="18"/>
        <end position="2462"/>
    </location>
</feature>